<reference evidence="1 2" key="2">
    <citation type="submission" date="2020-06" db="EMBL/GenBank/DDBJ databases">
        <title>Ramlibacter rhizophilus sp. nov., isolated from rhizosphere soil of national flower Mugunghwa from South Korea.</title>
        <authorList>
            <person name="Zheng-Fei Y."/>
            <person name="Huan T."/>
        </authorList>
    </citation>
    <scope>NUCLEOTIDE SEQUENCE [LARGE SCALE GENOMIC DNA]</scope>
    <source>
        <strain evidence="1 2">B156</strain>
    </source>
</reference>
<dbReference type="PANTHER" id="PTHR38442">
    <property type="entry name" value="INNER MEMBRANE PROTEIN-RELATED"/>
    <property type="match status" value="1"/>
</dbReference>
<comment type="caution">
    <text evidence="1">The sequence shown here is derived from an EMBL/GenBank/DDBJ whole genome shotgun (WGS) entry which is preliminary data.</text>
</comment>
<reference evidence="1 2" key="1">
    <citation type="submission" date="2020-05" db="EMBL/GenBank/DDBJ databases">
        <authorList>
            <person name="Khan S.A."/>
            <person name="Jeon C.O."/>
            <person name="Chun B.H."/>
        </authorList>
    </citation>
    <scope>NUCLEOTIDE SEQUENCE [LARGE SCALE GENOMIC DNA]</scope>
    <source>
        <strain evidence="1 2">B156</strain>
    </source>
</reference>
<dbReference type="PANTHER" id="PTHR38442:SF1">
    <property type="entry name" value="INNER MEMBRANE PROTEIN"/>
    <property type="match status" value="1"/>
</dbReference>
<gene>
    <name evidence="1" type="ORF">HK415_19115</name>
</gene>
<protein>
    <submittedName>
        <fullName evidence="1">DUF445 family protein</fullName>
    </submittedName>
</protein>
<name>A0A849KJ00_9BURK</name>
<dbReference type="EMBL" id="JABFCS010000001">
    <property type="protein sequence ID" value="NNU44815.1"/>
    <property type="molecule type" value="Genomic_DNA"/>
</dbReference>
<dbReference type="InterPro" id="IPR007383">
    <property type="entry name" value="DUF445"/>
</dbReference>
<sequence>MQSPTEQRTQLARAKRRALLLLVLMAATLVVSFWLPPGLFASGLRMTCEAAIVGGLADWFAVEALFRPLPVPLIGRDTDVIARRKDEIGENLARFVQDKFLDADSLAALIRRQDLAADLGTWLTQEENTRRLGGFLVKCMAGSLQLVEADRVQHLLKQATRAVMADVDLSRSAGEVLDTLTAGGRHQELLDQVIAKMLHLLDKQGTREAIAEKIVLWLKTEHYRKQLVLPTEWLGDKGSQLIAEQLGRFLDEVRDDPSHGLRTAFDAQAADLIARLKGDPVMQQKAEQIKRYLLNDEDLGRYASELWRTVSEWLHKDLEDSDSQIHRNLMAAALWLGREISGDAELRRTLNAQLEAAARSAAPEFSAYLTTHIRDTVKNWDAREMSEQVELSIGTQLQKIRINGTLVGGVIGLLLFAGGEALRRLP</sequence>
<dbReference type="AlphaFoldDB" id="A0A849KJ00"/>
<evidence type="ECO:0000313" key="1">
    <source>
        <dbReference type="EMBL" id="NNU44815.1"/>
    </source>
</evidence>
<evidence type="ECO:0000313" key="2">
    <source>
        <dbReference type="Proteomes" id="UP000552954"/>
    </source>
</evidence>
<dbReference type="RefSeq" id="WP_171562019.1">
    <property type="nucleotide sequence ID" value="NZ_JABFCS010000001.1"/>
</dbReference>
<dbReference type="Proteomes" id="UP000552954">
    <property type="component" value="Unassembled WGS sequence"/>
</dbReference>
<proteinExistence type="predicted"/>
<organism evidence="1 2">
    <name type="scientific">Ramlibacter montanisoli</name>
    <dbReference type="NCBI Taxonomy" id="2732512"/>
    <lineage>
        <taxon>Bacteria</taxon>
        <taxon>Pseudomonadati</taxon>
        <taxon>Pseudomonadota</taxon>
        <taxon>Betaproteobacteria</taxon>
        <taxon>Burkholderiales</taxon>
        <taxon>Comamonadaceae</taxon>
        <taxon>Ramlibacter</taxon>
    </lineage>
</organism>
<dbReference type="Pfam" id="PF04286">
    <property type="entry name" value="DUF445"/>
    <property type="match status" value="1"/>
</dbReference>
<keyword evidence="2" id="KW-1185">Reference proteome</keyword>
<dbReference type="GO" id="GO:0005886">
    <property type="term" value="C:plasma membrane"/>
    <property type="evidence" value="ECO:0007669"/>
    <property type="project" value="TreeGrafter"/>
</dbReference>
<accession>A0A849KJ00</accession>